<organism evidence="1 2">
    <name type="scientific">Brevundimonas mediterranea</name>
    <dbReference type="NCBI Taxonomy" id="74329"/>
    <lineage>
        <taxon>Bacteria</taxon>
        <taxon>Pseudomonadati</taxon>
        <taxon>Pseudomonadota</taxon>
        <taxon>Alphaproteobacteria</taxon>
        <taxon>Caulobacterales</taxon>
        <taxon>Caulobacteraceae</taxon>
        <taxon>Brevundimonas</taxon>
    </lineage>
</organism>
<dbReference type="RefSeq" id="WP_154725321.1">
    <property type="nucleotide sequence ID" value="NZ_UXHF01000003.1"/>
</dbReference>
<comment type="caution">
    <text evidence="1">The sequence shown here is derived from an EMBL/GenBank/DDBJ whole genome shotgun (WGS) entry which is preliminary data.</text>
</comment>
<dbReference type="AlphaFoldDB" id="A0A7Z8Y4F1"/>
<protein>
    <recommendedName>
        <fullName evidence="3">Tautomerase enzyme</fullName>
    </recommendedName>
</protein>
<evidence type="ECO:0008006" key="3">
    <source>
        <dbReference type="Google" id="ProtNLM"/>
    </source>
</evidence>
<name>A0A7Z8Y4F1_9CAUL</name>
<dbReference type="InterPro" id="IPR014347">
    <property type="entry name" value="Tautomerase/MIF_sf"/>
</dbReference>
<sequence>MTAITVMTIEDRLSLDQRRLLARTLTDAVLVPEVGQVALAARAGFQVHFVERAAHRVAIGGVLAADHPADIILIDIAVMQAAWPMMVRAQVIANVYEALAEALETATPSPAWWVNFRMIEEGSWGSCGGTLSILDLLDSGVFTPERASEIRVAMASRDAA</sequence>
<dbReference type="Gene3D" id="3.30.429.10">
    <property type="entry name" value="Macrophage Migration Inhibitory Factor"/>
    <property type="match status" value="1"/>
</dbReference>
<dbReference type="EMBL" id="UXHF01000003">
    <property type="protein sequence ID" value="VDC50518.1"/>
    <property type="molecule type" value="Genomic_DNA"/>
</dbReference>
<reference evidence="1 2" key="1">
    <citation type="submission" date="2018-11" db="EMBL/GenBank/DDBJ databases">
        <authorList>
            <person name="Peiro R."/>
            <person name="Begona"/>
            <person name="Cbmso G."/>
            <person name="Lopez M."/>
            <person name="Gonzalez S."/>
            <person name="Sacristan E."/>
            <person name="Castillo E."/>
        </authorList>
    </citation>
    <scope>NUCLEOTIDE SEQUENCE [LARGE SCALE GENOMIC DNA]</scope>
    <source>
        <strain evidence="1">Brev_genome</strain>
    </source>
</reference>
<evidence type="ECO:0000313" key="2">
    <source>
        <dbReference type="Proteomes" id="UP000289220"/>
    </source>
</evidence>
<gene>
    <name evidence="1" type="ORF">BREV_BREV_00265</name>
</gene>
<evidence type="ECO:0000313" key="1">
    <source>
        <dbReference type="EMBL" id="VDC50518.1"/>
    </source>
</evidence>
<keyword evidence="2" id="KW-1185">Reference proteome</keyword>
<accession>A0A7Z8Y4F1</accession>
<dbReference type="Proteomes" id="UP000289220">
    <property type="component" value="Unassembled WGS sequence"/>
</dbReference>
<proteinExistence type="predicted"/>